<evidence type="ECO:0000313" key="11">
    <source>
        <dbReference type="EMBL" id="GAA1787216.1"/>
    </source>
</evidence>
<feature type="region of interest" description="Disordered" evidence="9">
    <location>
        <begin position="1"/>
        <end position="20"/>
    </location>
</feature>
<comment type="cofactor">
    <cofactor evidence="8">
        <name>Zn(2+)</name>
        <dbReference type="ChEBI" id="CHEBI:29105"/>
    </cofactor>
    <text evidence="8">Binds 2 zinc ions per subunit.</text>
</comment>
<evidence type="ECO:0000256" key="5">
    <source>
        <dbReference type="ARBA" id="ARBA00022833"/>
    </source>
</evidence>
<proteinExistence type="inferred from homology"/>
<comment type="function">
    <text evidence="8">Initiates the restart of stalled replication forks, which reloads the replicative helicase on sites other than the origin of replication. Recognizes and binds to abandoned replication forks and remodels them to uncover a helicase loading site. Promotes assembly of the primosome at these replication forks.</text>
</comment>
<dbReference type="HAMAP" id="MF_00983">
    <property type="entry name" value="PriA"/>
    <property type="match status" value="1"/>
</dbReference>
<evidence type="ECO:0000256" key="4">
    <source>
        <dbReference type="ARBA" id="ARBA00022741"/>
    </source>
</evidence>
<evidence type="ECO:0000256" key="6">
    <source>
        <dbReference type="ARBA" id="ARBA00022840"/>
    </source>
</evidence>
<keyword evidence="3 8" id="KW-0479">Metal-binding</keyword>
<feature type="binding site" evidence="8">
    <location>
        <position position="416"/>
    </location>
    <ligand>
        <name>Zn(2+)</name>
        <dbReference type="ChEBI" id="CHEBI:29105"/>
        <label>2</label>
    </ligand>
</feature>
<evidence type="ECO:0000256" key="3">
    <source>
        <dbReference type="ARBA" id="ARBA00022723"/>
    </source>
</evidence>
<evidence type="ECO:0000313" key="12">
    <source>
        <dbReference type="Proteomes" id="UP001499938"/>
    </source>
</evidence>
<accession>A0ABN2LGC0</accession>
<organism evidence="11 12">
    <name type="scientific">Nostocoides veronense</name>
    <dbReference type="NCBI Taxonomy" id="330836"/>
    <lineage>
        <taxon>Bacteria</taxon>
        <taxon>Bacillati</taxon>
        <taxon>Actinomycetota</taxon>
        <taxon>Actinomycetes</taxon>
        <taxon>Micrococcales</taxon>
        <taxon>Intrasporangiaceae</taxon>
        <taxon>Nostocoides</taxon>
    </lineage>
</organism>
<dbReference type="InterPro" id="IPR005259">
    <property type="entry name" value="PriA"/>
</dbReference>
<keyword evidence="5 8" id="KW-0862">Zinc</keyword>
<dbReference type="InterPro" id="IPR041222">
    <property type="entry name" value="PriA_3primeBD"/>
</dbReference>
<feature type="binding site" evidence="8">
    <location>
        <position position="437"/>
    </location>
    <ligand>
        <name>Zn(2+)</name>
        <dbReference type="ChEBI" id="CHEBI:29105"/>
        <label>2</label>
    </ligand>
</feature>
<feature type="binding site" evidence="8">
    <location>
        <position position="407"/>
    </location>
    <ligand>
        <name>Zn(2+)</name>
        <dbReference type="ChEBI" id="CHEBI:29105"/>
        <label>1</label>
    </ligand>
</feature>
<evidence type="ECO:0000256" key="8">
    <source>
        <dbReference type="HAMAP-Rule" id="MF_00983"/>
    </source>
</evidence>
<evidence type="ECO:0000256" key="1">
    <source>
        <dbReference type="ARBA" id="ARBA00022515"/>
    </source>
</evidence>
<feature type="binding site" evidence="8">
    <location>
        <position position="449"/>
    </location>
    <ligand>
        <name>Zn(2+)</name>
        <dbReference type="ChEBI" id="CHEBI:29105"/>
        <label>1</label>
    </ligand>
</feature>
<dbReference type="InterPro" id="IPR027417">
    <property type="entry name" value="P-loop_NTPase"/>
</dbReference>
<keyword evidence="2 8" id="KW-0235">DNA replication</keyword>
<feature type="binding site" evidence="8">
    <location>
        <position position="446"/>
    </location>
    <ligand>
        <name>Zn(2+)</name>
        <dbReference type="ChEBI" id="CHEBI:29105"/>
        <label>1</label>
    </ligand>
</feature>
<feature type="binding site" evidence="8">
    <location>
        <position position="410"/>
    </location>
    <ligand>
        <name>Zn(2+)</name>
        <dbReference type="ChEBI" id="CHEBI:29105"/>
        <label>1</label>
    </ligand>
</feature>
<keyword evidence="12" id="KW-1185">Reference proteome</keyword>
<dbReference type="RefSeq" id="WP_344082208.1">
    <property type="nucleotide sequence ID" value="NZ_BAAAPO010000016.1"/>
</dbReference>
<sequence>MTQRPSIEGTGETSVPSAVPPVDVARPVAAVLVESGLPHLDRVFEYAVPPDLDELAQPGVRVNVRFAGQELRGYVVERRAEAEHDGRLAPLKSVVAGEAVLTPPILELARDLAATHAGVTGDVLRLAIPPRHARAEKALAMEPPALDPLPVAALGDGAWANYRGGSAFLEHVRDGAAVGAVWSALPVAGDPARDWPAAFAAAAAACVAGGRGALLVVPDHRDLERLDAAVGGVLGPGRHVRLSADQGPQARYTAWLKVLRGHVPVVIGTRAAAYAPMPDLGLIAVWDDGDDLYDEPRAPYPHARDVVANRARIEGCSLLLGAYARSVADESLVEAGVLQPIVAPRKALRDNAPRVVIAGEETERERDPAATSARLPTLAWRTAKAALERGPVLIQVPRRGYVPSLACQQCRARARCTACHGPLALSGGGQVASCRWCGSAAREWECPECGGTRLRSLVVGARRTAEELGRAFPGVPVMTSGGDAVLASVPGRPALVISTPGAEPVAEGGYAAALLLDAWALLDRPALDAAPEALRRWMAAAALVRPAAAGGMVVVTGVSPGTTAPALEALIRWDAAWLAAGELAERRLLHLPPADIFAEVVGTRGALEAIATREGLPAGVTAYGPTRLPGVGPAAGVGRSGAGGGDSGDLGLVVPFRLLLRARPQDVDALATVLRQVRAERSARKETDTLRVRMGVADVN</sequence>
<keyword evidence="7 8" id="KW-0238">DNA-binding</keyword>
<comment type="similarity">
    <text evidence="8">Belongs to the helicase family. PriA subfamily.</text>
</comment>
<feature type="binding site" evidence="8">
    <location>
        <position position="419"/>
    </location>
    <ligand>
        <name>Zn(2+)</name>
        <dbReference type="ChEBI" id="CHEBI:29105"/>
        <label>2</label>
    </ligand>
</feature>
<comment type="subunit">
    <text evidence="8">Component of the replication restart primosome.</text>
</comment>
<reference evidence="11 12" key="1">
    <citation type="journal article" date="2019" name="Int. J. Syst. Evol. Microbiol.">
        <title>The Global Catalogue of Microorganisms (GCM) 10K type strain sequencing project: providing services to taxonomists for standard genome sequencing and annotation.</title>
        <authorList>
            <consortium name="The Broad Institute Genomics Platform"/>
            <consortium name="The Broad Institute Genome Sequencing Center for Infectious Disease"/>
            <person name="Wu L."/>
            <person name="Ma J."/>
        </authorList>
    </citation>
    <scope>NUCLEOTIDE SEQUENCE [LARGE SCALE GENOMIC DNA]</scope>
    <source>
        <strain evidence="11 12">JCM 15592</strain>
    </source>
</reference>
<evidence type="ECO:0000256" key="9">
    <source>
        <dbReference type="SAM" id="MobiDB-lite"/>
    </source>
</evidence>
<gene>
    <name evidence="8" type="primary">priA</name>
    <name evidence="11" type="ORF">GCM10009811_10430</name>
</gene>
<evidence type="ECO:0000259" key="10">
    <source>
        <dbReference type="Pfam" id="PF17764"/>
    </source>
</evidence>
<dbReference type="PANTHER" id="PTHR30580:SF0">
    <property type="entry name" value="PRIMOSOMAL PROTEIN N"/>
    <property type="match status" value="1"/>
</dbReference>
<dbReference type="Proteomes" id="UP001499938">
    <property type="component" value="Unassembled WGS sequence"/>
</dbReference>
<feature type="binding site" evidence="8">
    <location>
        <position position="434"/>
    </location>
    <ligand>
        <name>Zn(2+)</name>
        <dbReference type="ChEBI" id="CHEBI:29105"/>
        <label>2</label>
    </ligand>
</feature>
<evidence type="ECO:0000256" key="2">
    <source>
        <dbReference type="ARBA" id="ARBA00022705"/>
    </source>
</evidence>
<dbReference type="EMBL" id="BAAAPO010000016">
    <property type="protein sequence ID" value="GAA1787216.1"/>
    <property type="molecule type" value="Genomic_DNA"/>
</dbReference>
<comment type="caution">
    <text evidence="11">The sequence shown here is derived from an EMBL/GenBank/DDBJ whole genome shotgun (WGS) entry which is preliminary data.</text>
</comment>
<dbReference type="Gene3D" id="3.40.1440.60">
    <property type="entry name" value="PriA, 3(prime) DNA-binding domain"/>
    <property type="match status" value="1"/>
</dbReference>
<dbReference type="PANTHER" id="PTHR30580">
    <property type="entry name" value="PRIMOSOMAL PROTEIN N"/>
    <property type="match status" value="1"/>
</dbReference>
<keyword evidence="1 8" id="KW-0639">Primosome</keyword>
<name>A0ABN2LGC0_9MICO</name>
<evidence type="ECO:0000256" key="7">
    <source>
        <dbReference type="ARBA" id="ARBA00023125"/>
    </source>
</evidence>
<protein>
    <recommendedName>
        <fullName evidence="8">Probable replication restart protein PriA</fullName>
    </recommendedName>
    <alternativeName>
        <fullName evidence="8">Putative ATP-dependent DNA helicase PriA</fullName>
    </alternativeName>
</protein>
<keyword evidence="6 8" id="KW-0067">ATP-binding</keyword>
<feature type="domain" description="Primosomal protein N' 3' DNA-binding" evidence="10">
    <location>
        <begin position="38"/>
        <end position="129"/>
    </location>
</feature>
<keyword evidence="4 8" id="KW-0547">Nucleotide-binding</keyword>
<dbReference type="Pfam" id="PF17764">
    <property type="entry name" value="PriA_3primeBD"/>
    <property type="match status" value="1"/>
</dbReference>
<dbReference type="InterPro" id="IPR042115">
    <property type="entry name" value="PriA_3primeBD_sf"/>
</dbReference>
<comment type="caution">
    <text evidence="8">As this protein does not have any detectable helicase domains, it probably does not have helicase activity.</text>
</comment>
<dbReference type="Gene3D" id="3.40.50.300">
    <property type="entry name" value="P-loop containing nucleotide triphosphate hydrolases"/>
    <property type="match status" value="1"/>
</dbReference>